<proteinExistence type="predicted"/>
<dbReference type="PROSITE" id="PS50113">
    <property type="entry name" value="PAC"/>
    <property type="match status" value="1"/>
</dbReference>
<dbReference type="InterPro" id="IPR036890">
    <property type="entry name" value="HATPase_C_sf"/>
</dbReference>
<dbReference type="InterPro" id="IPR013655">
    <property type="entry name" value="PAS_fold_3"/>
</dbReference>
<feature type="transmembrane region" description="Helical" evidence="13">
    <location>
        <begin position="47"/>
        <end position="73"/>
    </location>
</feature>
<evidence type="ECO:0000256" key="3">
    <source>
        <dbReference type="ARBA" id="ARBA00012438"/>
    </source>
</evidence>
<dbReference type="SUPFAM" id="SSF55785">
    <property type="entry name" value="PYP-like sensor domain (PAS domain)"/>
    <property type="match status" value="1"/>
</dbReference>
<evidence type="ECO:0000256" key="13">
    <source>
        <dbReference type="SAM" id="Phobius"/>
    </source>
</evidence>
<dbReference type="InterPro" id="IPR052162">
    <property type="entry name" value="Sensor_kinase/Photoreceptor"/>
</dbReference>
<feature type="domain" description="Histidine kinase" evidence="14">
    <location>
        <begin position="268"/>
        <end position="486"/>
    </location>
</feature>
<evidence type="ECO:0000256" key="6">
    <source>
        <dbReference type="ARBA" id="ARBA00022692"/>
    </source>
</evidence>
<dbReference type="PANTHER" id="PTHR43304:SF1">
    <property type="entry name" value="PAC DOMAIN-CONTAINING PROTEIN"/>
    <property type="match status" value="1"/>
</dbReference>
<dbReference type="InterPro" id="IPR025201">
    <property type="entry name" value="KdpD_TM"/>
</dbReference>
<evidence type="ECO:0000256" key="5">
    <source>
        <dbReference type="ARBA" id="ARBA00022679"/>
    </source>
</evidence>
<feature type="domain" description="PAC" evidence="15">
    <location>
        <begin position="197"/>
        <end position="248"/>
    </location>
</feature>
<dbReference type="Gene3D" id="3.30.565.10">
    <property type="entry name" value="Histidine kinase-like ATPase, C-terminal domain"/>
    <property type="match status" value="1"/>
</dbReference>
<dbReference type="Pfam" id="PF08447">
    <property type="entry name" value="PAS_3"/>
    <property type="match status" value="1"/>
</dbReference>
<feature type="transmembrane region" description="Helical" evidence="13">
    <location>
        <begin position="15"/>
        <end position="35"/>
    </location>
</feature>
<dbReference type="InterPro" id="IPR003661">
    <property type="entry name" value="HisK_dim/P_dom"/>
</dbReference>
<keyword evidence="8" id="KW-0418">Kinase</keyword>
<evidence type="ECO:0000256" key="1">
    <source>
        <dbReference type="ARBA" id="ARBA00000085"/>
    </source>
</evidence>
<keyword evidence="11" id="KW-0902">Two-component regulatory system</keyword>
<dbReference type="PANTHER" id="PTHR43304">
    <property type="entry name" value="PHYTOCHROME-LIKE PROTEIN CPH1"/>
    <property type="match status" value="1"/>
</dbReference>
<dbReference type="SUPFAM" id="SSF47384">
    <property type="entry name" value="Homodimeric domain of signal transducing histidine kinase"/>
    <property type="match status" value="1"/>
</dbReference>
<sequence length="486" mass="52939">MSQSSPLQWSRRSAILNYAVAVLSVVAALVAARLLDTYMQSSPFVSLFLCATMFSAWFGGLGPALLATALSILGFTYYFVPPTNSFDVAPTELPRIVLLAMTDLFVVWLTVARRCAEGALRRSQAYLAEAQWLSHTGSFGWKIATGDIVWSKETYQIFGVGETVKPTIALVLQRVHPDDRELVQHEIGRAALGGQDYEYEHRLLMPNGAIKHLTVRAHRVTYKSGEEEIVGALMDVTAARAAQEALHTAQAELARVTRVTSLGQISASIAHEVNQPLAAIATNASASLRWLTREVPEVDEARINLSRILEDANRAGGVIRRVCDLAKGADPEVIPLDINEVIDETVALVKQEALSHRVTVQLQLAPGLPLVRGDRIQLQQVIINLAINGVQAMAAVTDRARVLTIQTEQRKSDQVLVTVQDVGVGVGVEPEGLDRLFSAFYTTKADGMGMGLSICRSIVEAHGGRVWASRNIGSGMTFQFTITAYR</sequence>
<evidence type="ECO:0000256" key="2">
    <source>
        <dbReference type="ARBA" id="ARBA00004141"/>
    </source>
</evidence>
<dbReference type="Gene3D" id="1.20.120.620">
    <property type="entry name" value="Backbone structure of the membrane domain of e. Coli histidine kinase receptor kdpd"/>
    <property type="match status" value="1"/>
</dbReference>
<keyword evidence="7" id="KW-0547">Nucleotide-binding</keyword>
<dbReference type="CDD" id="cd00130">
    <property type="entry name" value="PAS"/>
    <property type="match status" value="1"/>
</dbReference>
<dbReference type="GO" id="GO:0016020">
    <property type="term" value="C:membrane"/>
    <property type="evidence" value="ECO:0007669"/>
    <property type="project" value="UniProtKB-SubCell"/>
</dbReference>
<keyword evidence="9" id="KW-0067">ATP-binding</keyword>
<keyword evidence="4" id="KW-0597">Phosphoprotein</keyword>
<dbReference type="InterPro" id="IPR000700">
    <property type="entry name" value="PAS-assoc_C"/>
</dbReference>
<gene>
    <name evidence="16" type="ORF">AWB69_03502</name>
</gene>
<comment type="subcellular location">
    <subcellularLocation>
        <location evidence="2">Membrane</location>
        <topology evidence="2">Multi-pass membrane protein</topology>
    </subcellularLocation>
</comment>
<dbReference type="InterPro" id="IPR035965">
    <property type="entry name" value="PAS-like_dom_sf"/>
</dbReference>
<dbReference type="GO" id="GO:0000155">
    <property type="term" value="F:phosphorelay sensor kinase activity"/>
    <property type="evidence" value="ECO:0007669"/>
    <property type="project" value="InterPro"/>
</dbReference>
<dbReference type="SMART" id="SM00387">
    <property type="entry name" value="HATPase_c"/>
    <property type="match status" value="1"/>
</dbReference>
<dbReference type="Proteomes" id="UP000054683">
    <property type="component" value="Unassembled WGS sequence"/>
</dbReference>
<dbReference type="GO" id="GO:0005524">
    <property type="term" value="F:ATP binding"/>
    <property type="evidence" value="ECO:0007669"/>
    <property type="project" value="UniProtKB-KW"/>
</dbReference>
<dbReference type="Pfam" id="PF02518">
    <property type="entry name" value="HATPase_c"/>
    <property type="match status" value="1"/>
</dbReference>
<protein>
    <recommendedName>
        <fullName evidence="3">histidine kinase</fullName>
        <ecNumber evidence="3">2.7.13.3</ecNumber>
    </recommendedName>
</protein>
<dbReference type="Pfam" id="PF00512">
    <property type="entry name" value="HisKA"/>
    <property type="match status" value="1"/>
</dbReference>
<dbReference type="Gene3D" id="3.30.450.20">
    <property type="entry name" value="PAS domain"/>
    <property type="match status" value="1"/>
</dbReference>
<name>A0A158GWR9_9BURK</name>
<dbReference type="SUPFAM" id="SSF55874">
    <property type="entry name" value="ATPase domain of HSP90 chaperone/DNA topoisomerase II/histidine kinase"/>
    <property type="match status" value="1"/>
</dbReference>
<evidence type="ECO:0000256" key="9">
    <source>
        <dbReference type="ARBA" id="ARBA00022840"/>
    </source>
</evidence>
<dbReference type="PRINTS" id="PR00344">
    <property type="entry name" value="BCTRLSENSOR"/>
</dbReference>
<evidence type="ECO:0000256" key="8">
    <source>
        <dbReference type="ARBA" id="ARBA00022777"/>
    </source>
</evidence>
<dbReference type="Pfam" id="PF13493">
    <property type="entry name" value="DUF4118"/>
    <property type="match status" value="1"/>
</dbReference>
<dbReference type="AlphaFoldDB" id="A0A158GWR9"/>
<organism evidence="16 17">
    <name type="scientific">Caballeronia udeis</name>
    <dbReference type="NCBI Taxonomy" id="1232866"/>
    <lineage>
        <taxon>Bacteria</taxon>
        <taxon>Pseudomonadati</taxon>
        <taxon>Pseudomonadota</taxon>
        <taxon>Betaproteobacteria</taxon>
        <taxon>Burkholderiales</taxon>
        <taxon>Burkholderiaceae</taxon>
        <taxon>Caballeronia</taxon>
    </lineage>
</organism>
<keyword evidence="5" id="KW-0808">Transferase</keyword>
<keyword evidence="6 13" id="KW-0812">Transmembrane</keyword>
<evidence type="ECO:0000256" key="12">
    <source>
        <dbReference type="ARBA" id="ARBA00023136"/>
    </source>
</evidence>
<dbReference type="Gene3D" id="1.10.287.130">
    <property type="match status" value="1"/>
</dbReference>
<evidence type="ECO:0000256" key="10">
    <source>
        <dbReference type="ARBA" id="ARBA00022989"/>
    </source>
</evidence>
<dbReference type="InterPro" id="IPR000014">
    <property type="entry name" value="PAS"/>
</dbReference>
<evidence type="ECO:0000313" key="16">
    <source>
        <dbReference type="EMBL" id="SAL36516.1"/>
    </source>
</evidence>
<evidence type="ECO:0000256" key="7">
    <source>
        <dbReference type="ARBA" id="ARBA00022741"/>
    </source>
</evidence>
<keyword evidence="12 13" id="KW-0472">Membrane</keyword>
<dbReference type="InterPro" id="IPR003594">
    <property type="entry name" value="HATPase_dom"/>
</dbReference>
<dbReference type="SMART" id="SM00388">
    <property type="entry name" value="HisKA"/>
    <property type="match status" value="1"/>
</dbReference>
<dbReference type="InterPro" id="IPR036097">
    <property type="entry name" value="HisK_dim/P_sf"/>
</dbReference>
<accession>A0A158GWR9</accession>
<dbReference type="EC" id="2.7.13.3" evidence="3"/>
<evidence type="ECO:0000259" key="15">
    <source>
        <dbReference type="PROSITE" id="PS50113"/>
    </source>
</evidence>
<dbReference type="InterPro" id="IPR005467">
    <property type="entry name" value="His_kinase_dom"/>
</dbReference>
<dbReference type="InterPro" id="IPR038318">
    <property type="entry name" value="KdpD_sf"/>
</dbReference>
<reference evidence="16 17" key="1">
    <citation type="submission" date="2016-01" db="EMBL/GenBank/DDBJ databases">
        <authorList>
            <person name="Oliw E.H."/>
        </authorList>
    </citation>
    <scope>NUCLEOTIDE SEQUENCE [LARGE SCALE GENOMIC DNA]</scope>
    <source>
        <strain evidence="16">LMG 27134</strain>
    </source>
</reference>
<comment type="catalytic activity">
    <reaction evidence="1">
        <text>ATP + protein L-histidine = ADP + protein N-phospho-L-histidine.</text>
        <dbReference type="EC" id="2.7.13.3"/>
    </reaction>
</comment>
<dbReference type="OrthoDB" id="8872837at2"/>
<keyword evidence="10 13" id="KW-1133">Transmembrane helix</keyword>
<dbReference type="FunFam" id="3.30.450.20:FF:000088">
    <property type="entry name" value="Sensory transduction histidine kinase"/>
    <property type="match status" value="1"/>
</dbReference>
<dbReference type="CDD" id="cd00082">
    <property type="entry name" value="HisKA"/>
    <property type="match status" value="1"/>
</dbReference>
<evidence type="ECO:0000259" key="14">
    <source>
        <dbReference type="PROSITE" id="PS50109"/>
    </source>
</evidence>
<evidence type="ECO:0000256" key="11">
    <source>
        <dbReference type="ARBA" id="ARBA00023012"/>
    </source>
</evidence>
<dbReference type="InterPro" id="IPR004358">
    <property type="entry name" value="Sig_transdc_His_kin-like_C"/>
</dbReference>
<dbReference type="EMBL" id="FCOK02000021">
    <property type="protein sequence ID" value="SAL36516.1"/>
    <property type="molecule type" value="Genomic_DNA"/>
</dbReference>
<evidence type="ECO:0000256" key="4">
    <source>
        <dbReference type="ARBA" id="ARBA00022553"/>
    </source>
</evidence>
<dbReference type="PROSITE" id="PS50109">
    <property type="entry name" value="HIS_KIN"/>
    <property type="match status" value="1"/>
</dbReference>
<evidence type="ECO:0000313" key="17">
    <source>
        <dbReference type="Proteomes" id="UP000054683"/>
    </source>
</evidence>
<feature type="transmembrane region" description="Helical" evidence="13">
    <location>
        <begin position="93"/>
        <end position="112"/>
    </location>
</feature>